<dbReference type="AlphaFoldDB" id="A0A225NSC8"/>
<keyword evidence="4" id="KW-0285">Flavoprotein</keyword>
<dbReference type="SUPFAM" id="SSF52343">
    <property type="entry name" value="Ferredoxin reductase-like, C-terminal NADP-linked domain"/>
    <property type="match status" value="1"/>
</dbReference>
<accession>A0A225NSC8</accession>
<dbReference type="PANTHER" id="PTHR47878:SF1">
    <property type="entry name" value="FLAVODOXIN_FERREDOXIN--NADP REDUCTASE"/>
    <property type="match status" value="1"/>
</dbReference>
<dbReference type="SUPFAM" id="SSF63380">
    <property type="entry name" value="Riboflavin synthase domain-like"/>
    <property type="match status" value="1"/>
</dbReference>
<evidence type="ECO:0000256" key="8">
    <source>
        <dbReference type="ARBA" id="ARBA00047776"/>
    </source>
</evidence>
<comment type="catalytic activity">
    <reaction evidence="8">
        <text>2 reduced [2Fe-2S]-[ferredoxin] + NADP(+) + H(+) = 2 oxidized [2Fe-2S]-[ferredoxin] + NADPH</text>
        <dbReference type="Rhea" id="RHEA:20125"/>
        <dbReference type="Rhea" id="RHEA-COMP:10000"/>
        <dbReference type="Rhea" id="RHEA-COMP:10001"/>
        <dbReference type="ChEBI" id="CHEBI:15378"/>
        <dbReference type="ChEBI" id="CHEBI:33737"/>
        <dbReference type="ChEBI" id="CHEBI:33738"/>
        <dbReference type="ChEBI" id="CHEBI:57783"/>
        <dbReference type="ChEBI" id="CHEBI:58349"/>
        <dbReference type="EC" id="1.18.1.2"/>
    </reaction>
</comment>
<dbReference type="OrthoDB" id="9784483at2"/>
<evidence type="ECO:0000256" key="6">
    <source>
        <dbReference type="ARBA" id="ARBA00022857"/>
    </source>
</evidence>
<dbReference type="PANTHER" id="PTHR47878">
    <property type="entry name" value="OXIDOREDUCTASE FAD/NAD(P)-BINDING DOMAIN PROTEIN"/>
    <property type="match status" value="1"/>
</dbReference>
<dbReference type="InterPro" id="IPR033892">
    <property type="entry name" value="FNR_bac"/>
</dbReference>
<dbReference type="InterPro" id="IPR017938">
    <property type="entry name" value="Riboflavin_synthase-like_b-brl"/>
</dbReference>
<name>A0A225NSC8_9RHOB</name>
<dbReference type="PROSITE" id="PS51384">
    <property type="entry name" value="FAD_FR"/>
    <property type="match status" value="1"/>
</dbReference>
<gene>
    <name evidence="11" type="ORF">ATO3_04180</name>
</gene>
<keyword evidence="12" id="KW-1185">Reference proteome</keyword>
<protein>
    <recommendedName>
        <fullName evidence="3">ferredoxin--NADP(+) reductase</fullName>
        <ecNumber evidence="3">1.18.1.2</ecNumber>
    </recommendedName>
</protein>
<dbReference type="InterPro" id="IPR051930">
    <property type="entry name" value="FNR_type-1"/>
</dbReference>
<sequence length="289" mass="32220">MTNMTPVTQGDPADKPADKPAVKALPDAQTVTAVEHWTDQLFSFRVTRPQSLRFRSGEFVMIGLMGDPDPKTGKQKPLLRAYSIASPAWDEELEFYSIKVQDGPLTSRLQHIKPGDQIILRPKPVGTLVHDALLPGKRLWFFATGTGFAPFASLLREPETFEKYDEIVITHTCRDVAELEYGHRLIEALKEDELLNEVIGEGFWKKIRYYPTTTREESPKMGRITDLLTNGTVFSDLGIPAITPDTDRAMVCGSLGFNTDMKDVLEGFGLREGANSDPAEYVVEKAFVG</sequence>
<dbReference type="GO" id="GO:0034599">
    <property type="term" value="P:cellular response to oxidative stress"/>
    <property type="evidence" value="ECO:0007669"/>
    <property type="project" value="TreeGrafter"/>
</dbReference>
<feature type="region of interest" description="Disordered" evidence="9">
    <location>
        <begin position="1"/>
        <end position="20"/>
    </location>
</feature>
<dbReference type="Proteomes" id="UP000215377">
    <property type="component" value="Unassembled WGS sequence"/>
</dbReference>
<dbReference type="RefSeq" id="WP_088648514.1">
    <property type="nucleotide sequence ID" value="NZ_AQQR01000001.1"/>
</dbReference>
<comment type="similarity">
    <text evidence="2">Belongs to the ferredoxin--NADP reductase type 1 family.</text>
</comment>
<evidence type="ECO:0000256" key="4">
    <source>
        <dbReference type="ARBA" id="ARBA00022630"/>
    </source>
</evidence>
<evidence type="ECO:0000259" key="10">
    <source>
        <dbReference type="PROSITE" id="PS51384"/>
    </source>
</evidence>
<keyword evidence="6" id="KW-0521">NADP</keyword>
<dbReference type="EC" id="1.18.1.2" evidence="3"/>
<proteinExistence type="inferred from homology"/>
<dbReference type="GO" id="GO:0004324">
    <property type="term" value="F:ferredoxin-NADP+ reductase activity"/>
    <property type="evidence" value="ECO:0007669"/>
    <property type="project" value="UniProtKB-EC"/>
</dbReference>
<reference evidence="11 12" key="1">
    <citation type="submission" date="2013-04" db="EMBL/GenBank/DDBJ databases">
        <title>Oceanicola sp. 22II1-22F33 Genome Sequencing.</title>
        <authorList>
            <person name="Lai Q."/>
            <person name="Li G."/>
            <person name="Shao Z."/>
        </authorList>
    </citation>
    <scope>NUCLEOTIDE SEQUENCE [LARGE SCALE GENOMIC DNA]</scope>
    <source>
        <strain evidence="11 12">22II1-22F33</strain>
    </source>
</reference>
<evidence type="ECO:0000313" key="11">
    <source>
        <dbReference type="EMBL" id="OWU77844.1"/>
    </source>
</evidence>
<evidence type="ECO:0000256" key="2">
    <source>
        <dbReference type="ARBA" id="ARBA00008312"/>
    </source>
</evidence>
<dbReference type="CDD" id="cd06195">
    <property type="entry name" value="FNR1"/>
    <property type="match status" value="1"/>
</dbReference>
<comment type="caution">
    <text evidence="11">The sequence shown here is derived from an EMBL/GenBank/DDBJ whole genome shotgun (WGS) entry which is preliminary data.</text>
</comment>
<dbReference type="InterPro" id="IPR039261">
    <property type="entry name" value="FNR_nucleotide-bd"/>
</dbReference>
<keyword evidence="7" id="KW-0560">Oxidoreductase</keyword>
<comment type="cofactor">
    <cofactor evidence="1">
        <name>FAD</name>
        <dbReference type="ChEBI" id="CHEBI:57692"/>
    </cofactor>
</comment>
<dbReference type="EMBL" id="AQQR01000001">
    <property type="protein sequence ID" value="OWU77844.1"/>
    <property type="molecule type" value="Genomic_DNA"/>
</dbReference>
<evidence type="ECO:0000256" key="7">
    <source>
        <dbReference type="ARBA" id="ARBA00023002"/>
    </source>
</evidence>
<feature type="domain" description="FAD-binding FR-type" evidence="10">
    <location>
        <begin position="24"/>
        <end position="131"/>
    </location>
</feature>
<dbReference type="Gene3D" id="2.40.30.10">
    <property type="entry name" value="Translation factors"/>
    <property type="match status" value="1"/>
</dbReference>
<organism evidence="11 12">
    <name type="scientific">Marinibacterium profundimaris</name>
    <dbReference type="NCBI Taxonomy" id="1679460"/>
    <lineage>
        <taxon>Bacteria</taxon>
        <taxon>Pseudomonadati</taxon>
        <taxon>Pseudomonadota</taxon>
        <taxon>Alphaproteobacteria</taxon>
        <taxon>Rhodobacterales</taxon>
        <taxon>Paracoccaceae</taxon>
        <taxon>Marinibacterium</taxon>
    </lineage>
</organism>
<dbReference type="GO" id="GO:0042167">
    <property type="term" value="P:heme catabolic process"/>
    <property type="evidence" value="ECO:0007669"/>
    <property type="project" value="TreeGrafter"/>
</dbReference>
<evidence type="ECO:0000256" key="1">
    <source>
        <dbReference type="ARBA" id="ARBA00001974"/>
    </source>
</evidence>
<dbReference type="InterPro" id="IPR017927">
    <property type="entry name" value="FAD-bd_FR_type"/>
</dbReference>
<keyword evidence="5" id="KW-0274">FAD</keyword>
<evidence type="ECO:0000256" key="5">
    <source>
        <dbReference type="ARBA" id="ARBA00022827"/>
    </source>
</evidence>
<evidence type="ECO:0000256" key="9">
    <source>
        <dbReference type="SAM" id="MobiDB-lite"/>
    </source>
</evidence>
<dbReference type="Gene3D" id="3.40.50.80">
    <property type="entry name" value="Nucleotide-binding domain of ferredoxin-NADP reductase (FNR) module"/>
    <property type="match status" value="1"/>
</dbReference>
<evidence type="ECO:0000256" key="3">
    <source>
        <dbReference type="ARBA" id="ARBA00013223"/>
    </source>
</evidence>
<evidence type="ECO:0000313" key="12">
    <source>
        <dbReference type="Proteomes" id="UP000215377"/>
    </source>
</evidence>